<dbReference type="SUPFAM" id="SSF55816">
    <property type="entry name" value="5'-nucleotidase (syn. UDP-sugar hydrolase), C-terminal domain"/>
    <property type="match status" value="1"/>
</dbReference>
<comment type="caution">
    <text evidence="4">The sequence shown here is derived from an EMBL/GenBank/DDBJ whole genome shotgun (WGS) entry which is preliminary data.</text>
</comment>
<sequence>MDAIFTGHTHQLYSWDGPVPGGSGTRPVVQTHFYAQYLGALQLGYDPATRKVTQYTYTNRPVTAPTAACAADPDYAKAASVVDAANAYAEKVGQQQIGTVTAPITTAYKTDGSRDDRSRESTLSNAIAQSYVDSINAPGRPGGVQIGVMNPGGVRAELLGEDGGKVTYSDAASIMPFNNTIVTKKLTGASLRKALEQQWQPATASRPYLALGLSKNVSYTYDPAAADGKHITSVTVDGKPLQDNGIYTVASNSFLMAGGDNFEAFGEGTGTSDSGLIDQTLFIEWIKSHSPLSPSFAKHGVAVTDQPTQVAPGKSVSFTVSGVDLTSKGAPTTTSVAVGLAGRSLGDFPVTPGLSAAPPYPTRNGSADITVTIPADAVAGPADLIVTSAQTGTTVTIPVTVTASGVPSGTATATSTVTGPPVITDGPARSSNSAVLLGGSALTAALLAGVWIAVRRARV</sequence>
<keyword evidence="2" id="KW-0472">Membrane</keyword>
<keyword evidence="5" id="KW-1185">Reference proteome</keyword>
<name>A0ABW2APL1_9MICO</name>
<dbReference type="Pfam" id="PF02872">
    <property type="entry name" value="5_nucleotid_C"/>
    <property type="match status" value="1"/>
</dbReference>
<dbReference type="Gene3D" id="3.60.21.10">
    <property type="match status" value="1"/>
</dbReference>
<protein>
    <submittedName>
        <fullName evidence="4">Bifunctional metallophosphatase/5'-nucleotidase</fullName>
    </submittedName>
</protein>
<dbReference type="Gene3D" id="3.90.780.10">
    <property type="entry name" value="5'-Nucleotidase, C-terminal domain"/>
    <property type="match status" value="1"/>
</dbReference>
<feature type="transmembrane region" description="Helical" evidence="2">
    <location>
        <begin position="434"/>
        <end position="454"/>
    </location>
</feature>
<organism evidence="4 5">
    <name type="scientific">Branchiibius cervicis</name>
    <dbReference type="NCBI Taxonomy" id="908252"/>
    <lineage>
        <taxon>Bacteria</taxon>
        <taxon>Bacillati</taxon>
        <taxon>Actinomycetota</taxon>
        <taxon>Actinomycetes</taxon>
        <taxon>Micrococcales</taxon>
        <taxon>Dermacoccaceae</taxon>
        <taxon>Branchiibius</taxon>
    </lineage>
</organism>
<evidence type="ECO:0000259" key="3">
    <source>
        <dbReference type="Pfam" id="PF02872"/>
    </source>
</evidence>
<gene>
    <name evidence="4" type="ORF">ACFQBT_02850</name>
</gene>
<keyword evidence="2" id="KW-0812">Transmembrane</keyword>
<keyword evidence="1" id="KW-0547">Nucleotide-binding</keyword>
<dbReference type="PANTHER" id="PTHR11575:SF24">
    <property type="entry name" value="5'-NUCLEOTIDASE"/>
    <property type="match status" value="1"/>
</dbReference>
<dbReference type="InterPro" id="IPR008334">
    <property type="entry name" value="5'-Nucleotdase_C"/>
</dbReference>
<comment type="similarity">
    <text evidence="1">Belongs to the 5'-nucleotidase family.</text>
</comment>
<dbReference type="InterPro" id="IPR036907">
    <property type="entry name" value="5'-Nucleotdase_C_sf"/>
</dbReference>
<accession>A0ABW2APL1</accession>
<dbReference type="SUPFAM" id="SSF56300">
    <property type="entry name" value="Metallo-dependent phosphatases"/>
    <property type="match status" value="1"/>
</dbReference>
<reference evidence="5" key="1">
    <citation type="journal article" date="2019" name="Int. J. Syst. Evol. Microbiol.">
        <title>The Global Catalogue of Microorganisms (GCM) 10K type strain sequencing project: providing services to taxonomists for standard genome sequencing and annotation.</title>
        <authorList>
            <consortium name="The Broad Institute Genomics Platform"/>
            <consortium name="The Broad Institute Genome Sequencing Center for Infectious Disease"/>
            <person name="Wu L."/>
            <person name="Ma J."/>
        </authorList>
    </citation>
    <scope>NUCLEOTIDE SEQUENCE [LARGE SCALE GENOMIC DNA]</scope>
    <source>
        <strain evidence="5">NBRC 106593</strain>
    </source>
</reference>
<dbReference type="InterPro" id="IPR006179">
    <property type="entry name" value="5_nucleotidase/apyrase"/>
</dbReference>
<keyword evidence="2" id="KW-1133">Transmembrane helix</keyword>
<keyword evidence="1" id="KW-0378">Hydrolase</keyword>
<evidence type="ECO:0000313" key="4">
    <source>
        <dbReference type="EMBL" id="MFC6712839.1"/>
    </source>
</evidence>
<dbReference type="EMBL" id="JBHSWJ010000002">
    <property type="protein sequence ID" value="MFC6712839.1"/>
    <property type="molecule type" value="Genomic_DNA"/>
</dbReference>
<evidence type="ECO:0000256" key="2">
    <source>
        <dbReference type="SAM" id="Phobius"/>
    </source>
</evidence>
<dbReference type="PANTHER" id="PTHR11575">
    <property type="entry name" value="5'-NUCLEOTIDASE-RELATED"/>
    <property type="match status" value="1"/>
</dbReference>
<proteinExistence type="inferred from homology"/>
<dbReference type="RefSeq" id="WP_377820297.1">
    <property type="nucleotide sequence ID" value="NZ_JBHSWJ010000002.1"/>
</dbReference>
<dbReference type="PRINTS" id="PR01607">
    <property type="entry name" value="APYRASEFAMLY"/>
</dbReference>
<evidence type="ECO:0000313" key="5">
    <source>
        <dbReference type="Proteomes" id="UP001596356"/>
    </source>
</evidence>
<dbReference type="Proteomes" id="UP001596356">
    <property type="component" value="Unassembled WGS sequence"/>
</dbReference>
<evidence type="ECO:0000256" key="1">
    <source>
        <dbReference type="RuleBase" id="RU362119"/>
    </source>
</evidence>
<dbReference type="InterPro" id="IPR029052">
    <property type="entry name" value="Metallo-depent_PP-like"/>
</dbReference>
<feature type="domain" description="5'-Nucleotidase C-terminal" evidence="3">
    <location>
        <begin position="97"/>
        <end position="266"/>
    </location>
</feature>